<evidence type="ECO:0000256" key="4">
    <source>
        <dbReference type="ARBA" id="ARBA00023143"/>
    </source>
</evidence>
<evidence type="ECO:0000256" key="1">
    <source>
        <dbReference type="ARBA" id="ARBA00004117"/>
    </source>
</evidence>
<dbReference type="InterPro" id="IPR010930">
    <property type="entry name" value="Flg_bb/hook_C_dom"/>
</dbReference>
<dbReference type="PANTHER" id="PTHR30435">
    <property type="entry name" value="FLAGELLAR PROTEIN"/>
    <property type="match status" value="1"/>
</dbReference>
<dbReference type="NCBIfam" id="TIGR02488">
    <property type="entry name" value="flgG_G_neg"/>
    <property type="match status" value="1"/>
</dbReference>
<accession>A0ABS6SF99</accession>
<gene>
    <name evidence="12" type="primary">flgG</name>
    <name evidence="12" type="ORF">KCG44_09495</name>
</gene>
<keyword evidence="12" id="KW-0966">Cell projection</keyword>
<evidence type="ECO:0000256" key="2">
    <source>
        <dbReference type="ARBA" id="ARBA00009677"/>
    </source>
</evidence>
<dbReference type="Proteomes" id="UP000722336">
    <property type="component" value="Unassembled WGS sequence"/>
</dbReference>
<evidence type="ECO:0000256" key="5">
    <source>
        <dbReference type="ARBA" id="ARBA00025933"/>
    </source>
</evidence>
<dbReference type="InterPro" id="IPR020013">
    <property type="entry name" value="Flagellar_FlgE/F/G"/>
</dbReference>
<dbReference type="NCBIfam" id="TIGR03506">
    <property type="entry name" value="FlgEFG_subfam"/>
    <property type="match status" value="2"/>
</dbReference>
<evidence type="ECO:0000259" key="10">
    <source>
        <dbReference type="Pfam" id="PF06429"/>
    </source>
</evidence>
<evidence type="ECO:0000313" key="12">
    <source>
        <dbReference type="EMBL" id="MBV7257016.1"/>
    </source>
</evidence>
<dbReference type="InterPro" id="IPR053967">
    <property type="entry name" value="LlgE_F_G-like_D1"/>
</dbReference>
<feature type="domain" description="Flagellar basal body rod protein N-terminal" evidence="9">
    <location>
        <begin position="6"/>
        <end position="35"/>
    </location>
</feature>
<dbReference type="PANTHER" id="PTHR30435:SF19">
    <property type="entry name" value="FLAGELLAR BASAL-BODY ROD PROTEIN FLGG"/>
    <property type="match status" value="1"/>
</dbReference>
<dbReference type="RefSeq" id="WP_218445856.1">
    <property type="nucleotide sequence ID" value="NZ_JAGSPA010000003.1"/>
</dbReference>
<evidence type="ECO:0000259" key="11">
    <source>
        <dbReference type="Pfam" id="PF22692"/>
    </source>
</evidence>
<name>A0ABS6SF99_9SPHN</name>
<reference evidence="12 13" key="1">
    <citation type="submission" date="2021-04" db="EMBL/GenBank/DDBJ databases">
        <authorList>
            <person name="Pira H."/>
            <person name="Risdian C."/>
            <person name="Wink J."/>
        </authorList>
    </citation>
    <scope>NUCLEOTIDE SEQUENCE [LARGE SCALE GENOMIC DNA]</scope>
    <source>
        <strain evidence="12 13">WHA3</strain>
    </source>
</reference>
<evidence type="ECO:0000256" key="6">
    <source>
        <dbReference type="ARBA" id="ARBA00032912"/>
    </source>
</evidence>
<evidence type="ECO:0000256" key="3">
    <source>
        <dbReference type="ARBA" id="ARBA00017948"/>
    </source>
</evidence>
<sequence>MSSALHIARSGLDAQDTRMRVISNNLANVNTTGFKRDRADFESLMYQNMSQAGSPTSGETERADGLNMGTGVRTMGTERMLGQGELMQTANPLDIALDGPGHFQVTLPDGSTAYTRDGAFRLSDQGDLVTSSGYRLEPQITIPEGSNGISIGTNGVVSITLPNQPEPVEVGTIDVASFLNEAGLQAIGDNLFLETGASGPAVIGEAGIEGRGRIRQSSLEASNVNVVEELVQMIETQRAYEVNSKVISTVDGMLRYVTQNI</sequence>
<proteinExistence type="inferred from homology"/>
<dbReference type="InterPro" id="IPR012834">
    <property type="entry name" value="FlgG_G_neg"/>
</dbReference>
<comment type="similarity">
    <text evidence="2 8">Belongs to the flagella basal body rod proteins family.</text>
</comment>
<comment type="subunit">
    <text evidence="5 8">The basal body constitutes a major portion of the flagellar organelle and consists of four rings (L,P,S, and M) mounted on a central rod. The rod consists of about 26 subunits of FlgG in the distal portion, and FlgB, FlgC and FlgF are thought to build up the proximal portion of the rod with about 6 subunits each.</text>
</comment>
<dbReference type="PROSITE" id="PS00588">
    <property type="entry name" value="FLAGELLA_BB_ROD"/>
    <property type="match status" value="1"/>
</dbReference>
<keyword evidence="12" id="KW-0282">Flagellum</keyword>
<dbReference type="Pfam" id="PF06429">
    <property type="entry name" value="Flg_bbr_C"/>
    <property type="match status" value="1"/>
</dbReference>
<dbReference type="Pfam" id="PF00460">
    <property type="entry name" value="Flg_bb_rod"/>
    <property type="match status" value="1"/>
</dbReference>
<dbReference type="InterPro" id="IPR019776">
    <property type="entry name" value="Flagellar_basal_body_rod_CS"/>
</dbReference>
<keyword evidence="13" id="KW-1185">Reference proteome</keyword>
<dbReference type="Pfam" id="PF22692">
    <property type="entry name" value="LlgE_F_G_D1"/>
    <property type="match status" value="1"/>
</dbReference>
<dbReference type="InterPro" id="IPR001444">
    <property type="entry name" value="Flag_bb_rod_N"/>
</dbReference>
<feature type="domain" description="Flagellar hook protein FlgE/F/G-like D1" evidence="11">
    <location>
        <begin position="96"/>
        <end position="158"/>
    </location>
</feature>
<evidence type="ECO:0000256" key="8">
    <source>
        <dbReference type="RuleBase" id="RU362116"/>
    </source>
</evidence>
<keyword evidence="12" id="KW-0969">Cilium</keyword>
<keyword evidence="4 8" id="KW-0975">Bacterial flagellum</keyword>
<feature type="domain" description="Flagellar basal-body/hook protein C-terminal" evidence="10">
    <location>
        <begin position="215"/>
        <end position="259"/>
    </location>
</feature>
<evidence type="ECO:0000259" key="9">
    <source>
        <dbReference type="Pfam" id="PF00460"/>
    </source>
</evidence>
<evidence type="ECO:0000256" key="7">
    <source>
        <dbReference type="NCBIfam" id="TIGR02488"/>
    </source>
</evidence>
<organism evidence="12 13">
    <name type="scientific">Pacificimonas pallii</name>
    <dbReference type="NCBI Taxonomy" id="2827236"/>
    <lineage>
        <taxon>Bacteria</taxon>
        <taxon>Pseudomonadati</taxon>
        <taxon>Pseudomonadota</taxon>
        <taxon>Alphaproteobacteria</taxon>
        <taxon>Sphingomonadales</taxon>
        <taxon>Sphingosinicellaceae</taxon>
        <taxon>Pacificimonas</taxon>
    </lineage>
</organism>
<dbReference type="EMBL" id="JAGSPA010000003">
    <property type="protein sequence ID" value="MBV7257016.1"/>
    <property type="molecule type" value="Genomic_DNA"/>
</dbReference>
<comment type="caution">
    <text evidence="12">The sequence shown here is derived from an EMBL/GenBank/DDBJ whole genome shotgun (WGS) entry which is preliminary data.</text>
</comment>
<protein>
    <recommendedName>
        <fullName evidence="3 7">Flagellar basal-body rod protein FlgG</fullName>
    </recommendedName>
    <alternativeName>
        <fullName evidence="6 8">Distal rod protein</fullName>
    </alternativeName>
</protein>
<comment type="subcellular location">
    <subcellularLocation>
        <location evidence="1 8">Bacterial flagellum basal body</location>
    </subcellularLocation>
</comment>
<evidence type="ECO:0000313" key="13">
    <source>
        <dbReference type="Proteomes" id="UP000722336"/>
    </source>
</evidence>